<feature type="transmembrane region" description="Helical" evidence="1">
    <location>
        <begin position="12"/>
        <end position="35"/>
    </location>
</feature>
<accession>A0ABM8E919</accession>
<evidence type="ECO:0000256" key="1">
    <source>
        <dbReference type="SAM" id="Phobius"/>
    </source>
</evidence>
<keyword evidence="1" id="KW-1133">Transmembrane helix</keyword>
<keyword evidence="1" id="KW-0472">Membrane</keyword>
<dbReference type="RefSeq" id="WP_281927628.1">
    <property type="nucleotide sequence ID" value="NZ_AP027142.1"/>
</dbReference>
<keyword evidence="1" id="KW-0812">Transmembrane</keyword>
<dbReference type="Proteomes" id="UP001317629">
    <property type="component" value="Chromosome"/>
</dbReference>
<dbReference type="EMBL" id="AP027142">
    <property type="protein sequence ID" value="BDV34446.1"/>
    <property type="molecule type" value="Genomic_DNA"/>
</dbReference>
<evidence type="ECO:0000313" key="3">
    <source>
        <dbReference type="Proteomes" id="UP001317629"/>
    </source>
</evidence>
<evidence type="ECO:0000313" key="2">
    <source>
        <dbReference type="EMBL" id="BDV34446.1"/>
    </source>
</evidence>
<organism evidence="2 3">
    <name type="scientific">Methylocystis iwaonis</name>
    <dbReference type="NCBI Taxonomy" id="2885079"/>
    <lineage>
        <taxon>Bacteria</taxon>
        <taxon>Pseudomonadati</taxon>
        <taxon>Pseudomonadota</taxon>
        <taxon>Alphaproteobacteria</taxon>
        <taxon>Hyphomicrobiales</taxon>
        <taxon>Methylocystaceae</taxon>
        <taxon>Methylocystis</taxon>
    </lineage>
</organism>
<name>A0ABM8E919_9HYPH</name>
<protein>
    <submittedName>
        <fullName evidence="2">Uncharacterized protein</fullName>
    </submittedName>
</protein>
<gene>
    <name evidence="2" type="ORF">SS37A_19750</name>
</gene>
<sequence>MSAMFDEAFSASALFPCVQFVSFLAIGAMVGWLLARPRGRAGWSSSLSMIGVCGAWMGAEFAHLFGQAELGGANELTAAAIGALWLAHAWRRLHPPESGDDIAIHQSHA</sequence>
<reference evidence="2 3" key="1">
    <citation type="journal article" date="2023" name="Int. J. Syst. Evol. Microbiol.">
        <title>Methylocystis iwaonis sp. nov., a type II methane-oxidizing bacterium from surface soil of a rice paddy field in Japan, and emended description of the genus Methylocystis (ex Whittenbury et al. 1970) Bowman et al. 1993.</title>
        <authorList>
            <person name="Kaise H."/>
            <person name="Sawadogo J.B."/>
            <person name="Alam M.S."/>
            <person name="Ueno C."/>
            <person name="Dianou D."/>
            <person name="Shinjo R."/>
            <person name="Asakawa S."/>
        </authorList>
    </citation>
    <scope>NUCLEOTIDE SEQUENCE [LARGE SCALE GENOMIC DNA]</scope>
    <source>
        <strain evidence="2 3">SS37A-Re</strain>
    </source>
</reference>
<keyword evidence="3" id="KW-1185">Reference proteome</keyword>
<proteinExistence type="predicted"/>